<name>A0A6P1E0Y4_9GAMM</name>
<evidence type="ECO:0000259" key="3">
    <source>
        <dbReference type="Pfam" id="PF16694"/>
    </source>
</evidence>
<evidence type="ECO:0000313" key="4">
    <source>
        <dbReference type="EMBL" id="NEX22971.1"/>
    </source>
</evidence>
<evidence type="ECO:0000256" key="2">
    <source>
        <dbReference type="SAM" id="SignalP"/>
    </source>
</evidence>
<dbReference type="Gene3D" id="3.50.70.20">
    <property type="entry name" value="Cytochrome P460"/>
    <property type="match status" value="1"/>
</dbReference>
<dbReference type="RefSeq" id="WP_164656154.1">
    <property type="nucleotide sequence ID" value="NZ_JAAIJR010000143.1"/>
</dbReference>
<dbReference type="SUPFAM" id="SSF48695">
    <property type="entry name" value="Multiheme cytochromes"/>
    <property type="match status" value="1"/>
</dbReference>
<gene>
    <name evidence="4" type="ORF">G3480_22165</name>
</gene>
<keyword evidence="1 2" id="KW-0732">Signal</keyword>
<proteinExistence type="predicted"/>
<dbReference type="InterPro" id="IPR036280">
    <property type="entry name" value="Multihaem_cyt_sf"/>
</dbReference>
<dbReference type="PANTHER" id="PTHR35038:SF8">
    <property type="entry name" value="C-TYPE POLYHEME CYTOCHROME OMCC"/>
    <property type="match status" value="1"/>
</dbReference>
<dbReference type="CDD" id="cd20716">
    <property type="entry name" value="cyt_P460_fam"/>
    <property type="match status" value="1"/>
</dbReference>
<dbReference type="Gene3D" id="1.10.1130.10">
    <property type="entry name" value="Flavocytochrome C3, Chain A"/>
    <property type="match status" value="1"/>
</dbReference>
<dbReference type="InterPro" id="IPR038142">
    <property type="entry name" value="Cytochrome_P460_sp"/>
</dbReference>
<comment type="caution">
    <text evidence="4">The sequence shown here is derived from an EMBL/GenBank/DDBJ whole genome shotgun (WGS) entry which is preliminary data.</text>
</comment>
<accession>A0A6P1E0Y4</accession>
<sequence length="1024" mass="110592">MRRHQRPAGHRSALRQLLVLAPILLLIDAPRAQADCPAAQPQPLLPSDPARCQALAPLVRNPGGLPLDAYEQKLSDFLSHWCHRDSAAGWVRDKRVRDTGPFVASRADGEDGQWSGSAYGTHGAVLIWYAPEMVAWMERHRPAEDRDTAGASDPVPDGAIMVKEMYPSPAARCAEVPPEHLKPSSGAAVMVRDSRTAKDGWFWGWYGWTGWSPDWPAGPSNRLAYMGFGQYCVNCHASAADNLTFADLKNVAGYGGQPNVYLVQDWFERQRLVPAHHELLTEDADDSLPVDQPRENTDAVILAELPGIAEGAKGVALARIDLSAIALPSQTYDNVWMPADGPDVHSQYLTSDQCLGCHDAGGTGLQFDMTTPDPHGDALLNLSPYATWRSSPMGLAGRDPIFFAQLASETQRFHPDQADLVQTTCLGCHGILGQRQWQIDNLPDANGPDAKDACATFERALVDALPYPSDAPGAAHASYGALARDGISCMACHHMVLGEAATRAYADQPQNRCIERRQQQLNPDASGFARTFTGSFLVGPPDQLYGPFEDPKPKPMQHALGITPEHNAAIQSSEACGTCHTVHLPVLRQGETLAHVYEQTTYPEWAFSAYRTGDSPDGPLPHGAGTRAQSCQGCHMPSRAPDGTPYRSKIAAIQELDGFPASDNSLPAEAIDLPERDGFARHTLVGLNVFLIEMFQQFPEVLGMRTQDPMLVAKGLEPLLRTERAMLDQGAHATATISIDGTPTLTDDHLSTQVRIENLAGHKFPSGVGFRRAFVGFEVLDAEGQVLWASGRTNGAGLIIDAEGNPIAGELWWRDDCSARIAPETRAHQPHYQVISAQDQAQIYQELVSTPPAQGPTNCGHDATPAGELTTSFLSICAEVKDNRILPHGYLDLAARTEIARALGAGPDLAADAGSTAIGDDPDYVAGGADRLTYRIARSALQGQPASVRATLYYQATPPFFLQDRFCTATGSDTERLRYIAARLDLDGSAAEDWKLKLVSTGAVAIATKGGATTDANRAQIRVQ</sequence>
<dbReference type="PANTHER" id="PTHR35038">
    <property type="entry name" value="DISSIMILATORY SULFITE REDUCTASE SIRA"/>
    <property type="match status" value="1"/>
</dbReference>
<keyword evidence="5" id="KW-1185">Reference proteome</keyword>
<evidence type="ECO:0000256" key="1">
    <source>
        <dbReference type="ARBA" id="ARBA00022729"/>
    </source>
</evidence>
<dbReference type="AlphaFoldDB" id="A0A6P1E0Y4"/>
<reference evidence="4 5" key="2">
    <citation type="submission" date="2020-02" db="EMBL/GenBank/DDBJ databases">
        <title>Genome sequences of Thiorhodococcus mannitoliphagus and Thiorhodococcus minor, purple sulfur photosynthetic bacteria in the gammaproteobacterial family, Chromatiaceae.</title>
        <authorList>
            <person name="Aviles F.A."/>
            <person name="Meyer T.E."/>
            <person name="Kyndt J.A."/>
        </authorList>
    </citation>
    <scope>NUCLEOTIDE SEQUENCE [LARGE SCALE GENOMIC DNA]</scope>
    <source>
        <strain evidence="4 5">DSM 18266</strain>
    </source>
</reference>
<evidence type="ECO:0000313" key="5">
    <source>
        <dbReference type="Proteomes" id="UP000471640"/>
    </source>
</evidence>
<protein>
    <submittedName>
        <fullName evidence="4">Cytochrome P460 family protein</fullName>
    </submittedName>
</protein>
<dbReference type="GO" id="GO:0016491">
    <property type="term" value="F:oxidoreductase activity"/>
    <property type="evidence" value="ECO:0007669"/>
    <property type="project" value="TreeGrafter"/>
</dbReference>
<feature type="signal peptide" evidence="2">
    <location>
        <begin position="1"/>
        <end position="34"/>
    </location>
</feature>
<dbReference type="Proteomes" id="UP000471640">
    <property type="component" value="Unassembled WGS sequence"/>
</dbReference>
<organism evidence="4 5">
    <name type="scientific">Thiorhodococcus mannitoliphagus</name>
    <dbReference type="NCBI Taxonomy" id="329406"/>
    <lineage>
        <taxon>Bacteria</taxon>
        <taxon>Pseudomonadati</taxon>
        <taxon>Pseudomonadota</taxon>
        <taxon>Gammaproteobacteria</taxon>
        <taxon>Chromatiales</taxon>
        <taxon>Chromatiaceae</taxon>
        <taxon>Thiorhodococcus</taxon>
    </lineage>
</organism>
<dbReference type="InterPro" id="IPR032033">
    <property type="entry name" value="Cytochrome_P460"/>
</dbReference>
<dbReference type="Pfam" id="PF16694">
    <property type="entry name" value="Cytochrome_P460"/>
    <property type="match status" value="1"/>
</dbReference>
<feature type="domain" description="Cytochrome P460" evidence="3">
    <location>
        <begin position="152"/>
        <end position="241"/>
    </location>
</feature>
<feature type="chain" id="PRO_5026930263" evidence="2">
    <location>
        <begin position="35"/>
        <end position="1024"/>
    </location>
</feature>
<dbReference type="InterPro" id="IPR051829">
    <property type="entry name" value="Multiheme_Cytochr_ET"/>
</dbReference>
<reference evidence="5" key="1">
    <citation type="journal article" date="2020" name="Microbiol. Resour. Announc.">
        <title>Draft Genome Sequences of Thiorhodococcus mannitoliphagus and Thiorhodococcus minor, Purple Sulfur Photosynthetic Bacteria in the Gammaproteobacterial Family Chromatiaceae.</title>
        <authorList>
            <person name="Aviles F.A."/>
            <person name="Meyer T.E."/>
            <person name="Kyndt J.A."/>
        </authorList>
    </citation>
    <scope>NUCLEOTIDE SEQUENCE [LARGE SCALE GENOMIC DNA]</scope>
    <source>
        <strain evidence="5">DSM 18266</strain>
    </source>
</reference>
<dbReference type="EMBL" id="JAAIJR010000143">
    <property type="protein sequence ID" value="NEX22971.1"/>
    <property type="molecule type" value="Genomic_DNA"/>
</dbReference>